<organism evidence="3 5">
    <name type="scientific">Orientia tsutsugamushi str. Gilliam</name>
    <dbReference type="NCBI Taxonomy" id="1359184"/>
    <lineage>
        <taxon>Bacteria</taxon>
        <taxon>Pseudomonadati</taxon>
        <taxon>Pseudomonadota</taxon>
        <taxon>Alphaproteobacteria</taxon>
        <taxon>Rickettsiales</taxon>
        <taxon>Rickettsiaceae</taxon>
        <taxon>Rickettsieae</taxon>
        <taxon>Orientia</taxon>
    </lineage>
</organism>
<reference evidence="6" key="3">
    <citation type="submission" date="2018-03" db="EMBL/GenBank/DDBJ databases">
        <authorList>
            <person name="Batty M. E."/>
            <person name="Batty M E."/>
        </authorList>
    </citation>
    <scope>NUCLEOTIDE SEQUENCE [LARGE SCALE GENOMIC DNA]</scope>
    <source>
        <strain evidence="6">Gilliam</strain>
    </source>
</reference>
<dbReference type="PANTHER" id="PTHR12901:SF10">
    <property type="entry name" value="COENZYME Q-BINDING PROTEIN COQ10, MITOCHONDRIAL"/>
    <property type="match status" value="1"/>
</dbReference>
<dbReference type="AlphaFoldDB" id="A0A0F3MCM0"/>
<evidence type="ECO:0000256" key="1">
    <source>
        <dbReference type="ARBA" id="ARBA00008918"/>
    </source>
</evidence>
<dbReference type="RefSeq" id="WP_045915935.1">
    <property type="nucleotide sequence ID" value="NZ_LS398551.1"/>
</dbReference>
<feature type="domain" description="Coenzyme Q-binding protein COQ10 START" evidence="2">
    <location>
        <begin position="10"/>
        <end position="136"/>
    </location>
</feature>
<dbReference type="GO" id="GO:0048039">
    <property type="term" value="F:ubiquinone binding"/>
    <property type="evidence" value="ECO:0007669"/>
    <property type="project" value="InterPro"/>
</dbReference>
<dbReference type="CDD" id="cd07813">
    <property type="entry name" value="COQ10p_like"/>
    <property type="match status" value="1"/>
</dbReference>
<accession>A0A0F3MCM0</accession>
<protein>
    <submittedName>
        <fullName evidence="3">Polyketide cyclase / dehydrase and lipid transport family protein</fullName>
    </submittedName>
    <submittedName>
        <fullName evidence="4">Ubiquinone-binding protein</fullName>
    </submittedName>
</protein>
<dbReference type="InterPro" id="IPR005031">
    <property type="entry name" value="COQ10_START"/>
</dbReference>
<dbReference type="PATRIC" id="fig|1359184.3.peg.3000"/>
<dbReference type="EMBL" id="LANO01000007">
    <property type="protein sequence ID" value="KJV53500.1"/>
    <property type="molecule type" value="Genomic_DNA"/>
</dbReference>
<evidence type="ECO:0000313" key="3">
    <source>
        <dbReference type="EMBL" id="KJV53500.1"/>
    </source>
</evidence>
<keyword evidence="4" id="KW-0830">Ubiquinone</keyword>
<name>A0A0F3MCM0_ORITS</name>
<dbReference type="GO" id="GO:0045333">
    <property type="term" value="P:cellular respiration"/>
    <property type="evidence" value="ECO:0007669"/>
    <property type="project" value="InterPro"/>
</dbReference>
<dbReference type="PANTHER" id="PTHR12901">
    <property type="entry name" value="SPERM PROTEIN HOMOLOG"/>
    <property type="match status" value="1"/>
</dbReference>
<reference evidence="4" key="2">
    <citation type="submission" date="2018-03" db="EMBL/GenBank/DDBJ databases">
        <authorList>
            <person name="Keele B.F."/>
        </authorList>
    </citation>
    <scope>NUCLEOTIDE SEQUENCE [LARGE SCALE GENOMIC DNA]</scope>
    <source>
        <strain evidence="4">Gilliam</strain>
    </source>
</reference>
<evidence type="ECO:0000313" key="5">
    <source>
        <dbReference type="Proteomes" id="UP000033769"/>
    </source>
</evidence>
<comment type="similarity">
    <text evidence="1">Belongs to the ribosome association toxin RatA family.</text>
</comment>
<evidence type="ECO:0000313" key="6">
    <source>
        <dbReference type="Proteomes" id="UP000244959"/>
    </source>
</evidence>
<dbReference type="EMBL" id="LS398551">
    <property type="protein sequence ID" value="SPR11050.1"/>
    <property type="molecule type" value="Genomic_DNA"/>
</dbReference>
<evidence type="ECO:0000313" key="4">
    <source>
        <dbReference type="EMBL" id="SPR11050.1"/>
    </source>
</evidence>
<dbReference type="Gene3D" id="3.30.530.20">
    <property type="match status" value="1"/>
</dbReference>
<sequence>MLFFNKAKLLPYSAKHLYQLVLDIESYPQFIPYCSAAEIVKKNHELIVADLTVKFGLCYDKYRSLVMPQCNGKDYSIIVKSTEGPILYLSNIWKFQSHEQNTLVTLDLKFTLKSIILEKILKLVADDVACKTMTAFENRAKKIYGKTF</sequence>
<evidence type="ECO:0000259" key="2">
    <source>
        <dbReference type="Pfam" id="PF03364"/>
    </source>
</evidence>
<dbReference type="InterPro" id="IPR023393">
    <property type="entry name" value="START-like_dom_sf"/>
</dbReference>
<dbReference type="Proteomes" id="UP000244959">
    <property type="component" value="Chromosome I"/>
</dbReference>
<dbReference type="Proteomes" id="UP000033769">
    <property type="component" value="Unassembled WGS sequence"/>
</dbReference>
<dbReference type="SUPFAM" id="SSF55961">
    <property type="entry name" value="Bet v1-like"/>
    <property type="match status" value="1"/>
</dbReference>
<proteinExistence type="inferred from homology"/>
<gene>
    <name evidence="4" type="primary">yfjG</name>
    <name evidence="4" type="ORF">GILLIAM_02213</name>
    <name evidence="3" type="ORF">OTSGILL_0716</name>
</gene>
<dbReference type="Pfam" id="PF03364">
    <property type="entry name" value="Polyketide_cyc"/>
    <property type="match status" value="1"/>
</dbReference>
<reference evidence="3 5" key="1">
    <citation type="submission" date="2015-02" db="EMBL/GenBank/DDBJ databases">
        <title>Genome Sequencing of Rickettsiales.</title>
        <authorList>
            <person name="Daugherty S.C."/>
            <person name="Su Q."/>
            <person name="Abolude K."/>
            <person name="Beier-Sexton M."/>
            <person name="Carlyon J.A."/>
            <person name="Carter R."/>
            <person name="Day N.P."/>
            <person name="Dumler S.J."/>
            <person name="Dyachenko V."/>
            <person name="Godinez A."/>
            <person name="Kurtti T.J."/>
            <person name="Lichay M."/>
            <person name="Mullins K.E."/>
            <person name="Ott S."/>
            <person name="Pappas-Brown V."/>
            <person name="Paris D.H."/>
            <person name="Patel P."/>
            <person name="Richards A.L."/>
            <person name="Sadzewicz L."/>
            <person name="Sears K."/>
            <person name="Seidman D."/>
            <person name="Sengamalay N."/>
            <person name="Stenos J."/>
            <person name="Tallon L.J."/>
            <person name="Vincent G."/>
            <person name="Fraser C.M."/>
            <person name="Munderloh U."/>
            <person name="Dunning-Hotopp J.C."/>
        </authorList>
    </citation>
    <scope>NUCLEOTIDE SEQUENCE [LARGE SCALE GENOMIC DNA]</scope>
    <source>
        <strain evidence="3 5">Gilliam</strain>
    </source>
</reference>
<dbReference type="InterPro" id="IPR044996">
    <property type="entry name" value="COQ10-like"/>
</dbReference>
<keyword evidence="6" id="KW-1185">Reference proteome</keyword>